<name>A0A926VDE9_9CYAN</name>
<gene>
    <name evidence="1" type="ORF">H6G03_06930</name>
</gene>
<evidence type="ECO:0000313" key="1">
    <source>
        <dbReference type="EMBL" id="MBD2180837.1"/>
    </source>
</evidence>
<keyword evidence="2" id="KW-1185">Reference proteome</keyword>
<protein>
    <submittedName>
        <fullName evidence="1">Uncharacterized protein</fullName>
    </submittedName>
</protein>
<dbReference type="RefSeq" id="WP_190463465.1">
    <property type="nucleotide sequence ID" value="NZ_JACJPW010000013.1"/>
</dbReference>
<reference evidence="1" key="2">
    <citation type="submission" date="2020-08" db="EMBL/GenBank/DDBJ databases">
        <authorList>
            <person name="Chen M."/>
            <person name="Teng W."/>
            <person name="Zhao L."/>
            <person name="Hu C."/>
            <person name="Zhou Y."/>
            <person name="Han B."/>
            <person name="Song L."/>
            <person name="Shu W."/>
        </authorList>
    </citation>
    <scope>NUCLEOTIDE SEQUENCE</scope>
    <source>
        <strain evidence="1">FACHB-1375</strain>
    </source>
</reference>
<organism evidence="1 2">
    <name type="scientific">Aerosakkonema funiforme FACHB-1375</name>
    <dbReference type="NCBI Taxonomy" id="2949571"/>
    <lineage>
        <taxon>Bacteria</taxon>
        <taxon>Bacillati</taxon>
        <taxon>Cyanobacteriota</taxon>
        <taxon>Cyanophyceae</taxon>
        <taxon>Oscillatoriophycideae</taxon>
        <taxon>Aerosakkonematales</taxon>
        <taxon>Aerosakkonemataceae</taxon>
        <taxon>Aerosakkonema</taxon>
    </lineage>
</organism>
<reference evidence="1" key="1">
    <citation type="journal article" date="2015" name="ISME J.">
        <title>Draft Genome Sequence of Streptomyces incarnatus NRRL8089, which Produces the Nucleoside Antibiotic Sinefungin.</title>
        <authorList>
            <person name="Oshima K."/>
            <person name="Hattori M."/>
            <person name="Shimizu H."/>
            <person name="Fukuda K."/>
            <person name="Nemoto M."/>
            <person name="Inagaki K."/>
            <person name="Tamura T."/>
        </authorList>
    </citation>
    <scope>NUCLEOTIDE SEQUENCE</scope>
    <source>
        <strain evidence="1">FACHB-1375</strain>
    </source>
</reference>
<sequence>MISAVNFQPSQIVCLEHQATRLYAEVIQIIESRQMCWVRPLMIAIPVCYENAGSEQYTLYDLRQGADLVWPSILFRPALDVEVIPLFTHLQTSKTQTHNTQLAHQHLQDFIRQVWLAYQNYFKS</sequence>
<evidence type="ECO:0000313" key="2">
    <source>
        <dbReference type="Proteomes" id="UP000641646"/>
    </source>
</evidence>
<comment type="caution">
    <text evidence="1">The sequence shown here is derived from an EMBL/GenBank/DDBJ whole genome shotgun (WGS) entry which is preliminary data.</text>
</comment>
<dbReference type="Proteomes" id="UP000641646">
    <property type="component" value="Unassembled WGS sequence"/>
</dbReference>
<dbReference type="EMBL" id="JACJPW010000013">
    <property type="protein sequence ID" value="MBD2180837.1"/>
    <property type="molecule type" value="Genomic_DNA"/>
</dbReference>
<dbReference type="AlphaFoldDB" id="A0A926VDE9"/>
<accession>A0A926VDE9</accession>
<proteinExistence type="predicted"/>